<keyword evidence="2" id="KW-0812">Transmembrane</keyword>
<dbReference type="HOGENOM" id="CLU_2429436_0_0_1"/>
<organism evidence="3 4">
    <name type="scientific">Drosophila simulans</name>
    <name type="common">Fruit fly</name>
    <dbReference type="NCBI Taxonomy" id="7240"/>
    <lineage>
        <taxon>Eukaryota</taxon>
        <taxon>Metazoa</taxon>
        <taxon>Ecdysozoa</taxon>
        <taxon>Arthropoda</taxon>
        <taxon>Hexapoda</taxon>
        <taxon>Insecta</taxon>
        <taxon>Pterygota</taxon>
        <taxon>Neoptera</taxon>
        <taxon>Endopterygota</taxon>
        <taxon>Diptera</taxon>
        <taxon>Brachycera</taxon>
        <taxon>Muscomorpha</taxon>
        <taxon>Ephydroidea</taxon>
        <taxon>Drosophilidae</taxon>
        <taxon>Drosophila</taxon>
        <taxon>Sophophora</taxon>
    </lineage>
</organism>
<evidence type="ECO:0000256" key="2">
    <source>
        <dbReference type="SAM" id="Phobius"/>
    </source>
</evidence>
<proteinExistence type="predicted"/>
<sequence length="91" mass="10390">MRNFWSTFGFTLLVTYVLYVLIEAPLEALERMMFPNRRSPPAAKDQPQIEPRTDVVEQIDGMDPVEQIDSPTQSDLETSANKTETDLELSN</sequence>
<keyword evidence="2" id="KW-0472">Membrane</keyword>
<dbReference type="OrthoDB" id="118951at2759"/>
<evidence type="ECO:0000256" key="1">
    <source>
        <dbReference type="SAM" id="MobiDB-lite"/>
    </source>
</evidence>
<dbReference type="AlphaFoldDB" id="B4R7R6"/>
<feature type="compositionally biased region" description="Polar residues" evidence="1">
    <location>
        <begin position="69"/>
        <end position="91"/>
    </location>
</feature>
<accession>B4R7R6</accession>
<keyword evidence="4" id="KW-1185">Reference proteome</keyword>
<dbReference type="Proteomes" id="UP000000304">
    <property type="component" value="Chromosome X"/>
</dbReference>
<dbReference type="EMBL" id="CM000366">
    <property type="protein sequence ID" value="EDX18399.1"/>
    <property type="molecule type" value="Genomic_DNA"/>
</dbReference>
<keyword evidence="2" id="KW-1133">Transmembrane helix</keyword>
<dbReference type="STRING" id="7240.B4R7R6"/>
<evidence type="ECO:0000313" key="4">
    <source>
        <dbReference type="Proteomes" id="UP000000304"/>
    </source>
</evidence>
<evidence type="ECO:0000313" key="3">
    <source>
        <dbReference type="EMBL" id="EDX18399.1"/>
    </source>
</evidence>
<protein>
    <submittedName>
        <fullName evidence="3">GD17448</fullName>
    </submittedName>
</protein>
<name>B4R7R6_DROSI</name>
<feature type="transmembrane region" description="Helical" evidence="2">
    <location>
        <begin position="6"/>
        <end position="29"/>
    </location>
</feature>
<feature type="region of interest" description="Disordered" evidence="1">
    <location>
        <begin position="63"/>
        <end position="91"/>
    </location>
</feature>
<reference evidence="3 4" key="1">
    <citation type="journal article" date="2007" name="Nature">
        <title>Evolution of genes and genomes on the Drosophila phylogeny.</title>
        <authorList>
            <consortium name="Drosophila 12 Genomes Consortium"/>
            <person name="Clark A.G."/>
            <person name="Eisen M.B."/>
            <person name="Smith D.R."/>
            <person name="Bergman C.M."/>
            <person name="Oliver B."/>
            <person name="Markow T.A."/>
            <person name="Kaufman T.C."/>
            <person name="Kellis M."/>
            <person name="Gelbart W."/>
            <person name="Iyer V.N."/>
            <person name="Pollard D.A."/>
            <person name="Sackton T.B."/>
            <person name="Larracuente A.M."/>
            <person name="Singh N.D."/>
            <person name="Abad J.P."/>
            <person name="Abt D.N."/>
            <person name="Adryan B."/>
            <person name="Aguade M."/>
            <person name="Akashi H."/>
            <person name="Anderson W.W."/>
            <person name="Aquadro C.F."/>
            <person name="Ardell D.H."/>
            <person name="Arguello R."/>
            <person name="Artieri C.G."/>
            <person name="Barbash D.A."/>
            <person name="Barker D."/>
            <person name="Barsanti P."/>
            <person name="Batterham P."/>
            <person name="Batzoglou S."/>
            <person name="Begun D."/>
            <person name="Bhutkar A."/>
            <person name="Blanco E."/>
            <person name="Bosak S.A."/>
            <person name="Bradley R.K."/>
            <person name="Brand A.D."/>
            <person name="Brent M.R."/>
            <person name="Brooks A.N."/>
            <person name="Brown R.H."/>
            <person name="Butlin R.K."/>
            <person name="Caggese C."/>
            <person name="Calvi B.R."/>
            <person name="Bernardo de Carvalho A."/>
            <person name="Caspi A."/>
            <person name="Castrezana S."/>
            <person name="Celniker S.E."/>
            <person name="Chang J.L."/>
            <person name="Chapple C."/>
            <person name="Chatterji S."/>
            <person name="Chinwalla A."/>
            <person name="Civetta A."/>
            <person name="Clifton S.W."/>
            <person name="Comeron J.M."/>
            <person name="Costello J.C."/>
            <person name="Coyne J.A."/>
            <person name="Daub J."/>
            <person name="David R.G."/>
            <person name="Delcher A.L."/>
            <person name="Delehaunty K."/>
            <person name="Do C.B."/>
            <person name="Ebling H."/>
            <person name="Edwards K."/>
            <person name="Eickbush T."/>
            <person name="Evans J.D."/>
            <person name="Filipski A."/>
            <person name="Findeiss S."/>
            <person name="Freyhult E."/>
            <person name="Fulton L."/>
            <person name="Fulton R."/>
            <person name="Garcia A.C."/>
            <person name="Gardiner A."/>
            <person name="Garfield D.A."/>
            <person name="Garvin B.E."/>
            <person name="Gibson G."/>
            <person name="Gilbert D."/>
            <person name="Gnerre S."/>
            <person name="Godfrey J."/>
            <person name="Good R."/>
            <person name="Gotea V."/>
            <person name="Gravely B."/>
            <person name="Greenberg A.J."/>
            <person name="Griffiths-Jones S."/>
            <person name="Gross S."/>
            <person name="Guigo R."/>
            <person name="Gustafson E.A."/>
            <person name="Haerty W."/>
            <person name="Hahn M.W."/>
            <person name="Halligan D.L."/>
            <person name="Halpern A.L."/>
            <person name="Halter G.M."/>
            <person name="Han M.V."/>
            <person name="Heger A."/>
            <person name="Hillier L."/>
            <person name="Hinrichs A.S."/>
            <person name="Holmes I."/>
            <person name="Hoskins R.A."/>
            <person name="Hubisz M.J."/>
            <person name="Hultmark D."/>
            <person name="Huntley M.A."/>
            <person name="Jaffe D.B."/>
            <person name="Jagadeeshan S."/>
            <person name="Jeck W.R."/>
            <person name="Johnson J."/>
            <person name="Jones C.D."/>
            <person name="Jordan W.C."/>
            <person name="Karpen G.H."/>
            <person name="Kataoka E."/>
            <person name="Keightley P.D."/>
            <person name="Kheradpour P."/>
            <person name="Kirkness E.F."/>
            <person name="Koerich L.B."/>
            <person name="Kristiansen K."/>
            <person name="Kudrna D."/>
            <person name="Kulathinal R.J."/>
            <person name="Kumar S."/>
            <person name="Kwok R."/>
            <person name="Lander E."/>
            <person name="Langley C.H."/>
            <person name="Lapoint R."/>
            <person name="Lazzaro B.P."/>
            <person name="Lee S.J."/>
            <person name="Levesque L."/>
            <person name="Li R."/>
            <person name="Lin C.F."/>
            <person name="Lin M.F."/>
            <person name="Lindblad-Toh K."/>
            <person name="Llopart A."/>
            <person name="Long M."/>
            <person name="Low L."/>
            <person name="Lozovsky E."/>
            <person name="Lu J."/>
            <person name="Luo M."/>
            <person name="Machado C.A."/>
            <person name="Makalowski W."/>
            <person name="Marzo M."/>
            <person name="Matsuda M."/>
            <person name="Matzkin L."/>
            <person name="McAllister B."/>
            <person name="McBride C.S."/>
            <person name="McKernan B."/>
            <person name="McKernan K."/>
            <person name="Mendez-Lago M."/>
            <person name="Minx P."/>
            <person name="Mollenhauer M.U."/>
            <person name="Montooth K."/>
            <person name="Mount S.M."/>
            <person name="Mu X."/>
            <person name="Myers E."/>
            <person name="Negre B."/>
            <person name="Newfeld S."/>
            <person name="Nielsen R."/>
            <person name="Noor M.A."/>
            <person name="O'Grady P."/>
            <person name="Pachter L."/>
            <person name="Papaceit M."/>
            <person name="Parisi M.J."/>
            <person name="Parisi M."/>
            <person name="Parts L."/>
            <person name="Pedersen J.S."/>
            <person name="Pesole G."/>
            <person name="Phillippy A.M."/>
            <person name="Ponting C.P."/>
            <person name="Pop M."/>
            <person name="Porcelli D."/>
            <person name="Powell J.R."/>
            <person name="Prohaska S."/>
            <person name="Pruitt K."/>
            <person name="Puig M."/>
            <person name="Quesneville H."/>
            <person name="Ram K.R."/>
            <person name="Rand D."/>
            <person name="Rasmussen M.D."/>
            <person name="Reed L.K."/>
            <person name="Reenan R."/>
            <person name="Reily A."/>
            <person name="Remington K.A."/>
            <person name="Rieger T.T."/>
            <person name="Ritchie M.G."/>
            <person name="Robin C."/>
            <person name="Rogers Y.H."/>
            <person name="Rohde C."/>
            <person name="Rozas J."/>
            <person name="Rubenfield M.J."/>
            <person name="Ruiz A."/>
            <person name="Russo S."/>
            <person name="Salzberg S.L."/>
            <person name="Sanchez-Gracia A."/>
            <person name="Saranga D.J."/>
            <person name="Sato H."/>
            <person name="Schaeffer S.W."/>
            <person name="Schatz M.C."/>
            <person name="Schlenke T."/>
            <person name="Schwartz R."/>
            <person name="Segarra C."/>
            <person name="Singh R.S."/>
            <person name="Sirot L."/>
            <person name="Sirota M."/>
            <person name="Sisneros N.B."/>
            <person name="Smith C.D."/>
            <person name="Smith T.F."/>
            <person name="Spieth J."/>
            <person name="Stage D.E."/>
            <person name="Stark A."/>
            <person name="Stephan W."/>
            <person name="Strausberg R.L."/>
            <person name="Strempel S."/>
            <person name="Sturgill D."/>
            <person name="Sutton G."/>
            <person name="Sutton G.G."/>
            <person name="Tao W."/>
            <person name="Teichmann S."/>
            <person name="Tobari Y.N."/>
            <person name="Tomimura Y."/>
            <person name="Tsolas J.M."/>
            <person name="Valente V.L."/>
            <person name="Venter E."/>
            <person name="Venter J.C."/>
            <person name="Vicario S."/>
            <person name="Vieira F.G."/>
            <person name="Vilella A.J."/>
            <person name="Villasante A."/>
            <person name="Walenz B."/>
            <person name="Wang J."/>
            <person name="Wasserman M."/>
            <person name="Watts T."/>
            <person name="Wilson D."/>
            <person name="Wilson R.K."/>
            <person name="Wing R.A."/>
            <person name="Wolfner M.F."/>
            <person name="Wong A."/>
            <person name="Wong G.K."/>
            <person name="Wu C.I."/>
            <person name="Wu G."/>
            <person name="Yamamoto D."/>
            <person name="Yang H.P."/>
            <person name="Yang S.P."/>
            <person name="Yorke J.A."/>
            <person name="Yoshida K."/>
            <person name="Zdobnov E."/>
            <person name="Zhang P."/>
            <person name="Zhang Y."/>
            <person name="Zimin A.V."/>
            <person name="Baldwin J."/>
            <person name="Abdouelleil A."/>
            <person name="Abdulkadir J."/>
            <person name="Abebe A."/>
            <person name="Abera B."/>
            <person name="Abreu J."/>
            <person name="Acer S.C."/>
            <person name="Aftuck L."/>
            <person name="Alexander A."/>
            <person name="An P."/>
            <person name="Anderson E."/>
            <person name="Anderson S."/>
            <person name="Arachi H."/>
            <person name="Azer M."/>
            <person name="Bachantsang P."/>
            <person name="Barry A."/>
            <person name="Bayul T."/>
            <person name="Berlin A."/>
            <person name="Bessette D."/>
            <person name="Bloom T."/>
            <person name="Blye J."/>
            <person name="Boguslavskiy L."/>
            <person name="Bonnet C."/>
            <person name="Boukhgalter B."/>
            <person name="Bourzgui I."/>
            <person name="Brown A."/>
            <person name="Cahill P."/>
            <person name="Channer S."/>
            <person name="Cheshatsang Y."/>
            <person name="Chuda L."/>
            <person name="Citroen M."/>
            <person name="Collymore A."/>
            <person name="Cooke P."/>
            <person name="Costello M."/>
            <person name="D'Aco K."/>
            <person name="Daza R."/>
            <person name="De Haan G."/>
            <person name="DeGray S."/>
            <person name="DeMaso C."/>
            <person name="Dhargay N."/>
            <person name="Dooley K."/>
            <person name="Dooley E."/>
            <person name="Doricent M."/>
            <person name="Dorje P."/>
            <person name="Dorjee K."/>
            <person name="Dupes A."/>
            <person name="Elong R."/>
            <person name="Falk J."/>
            <person name="Farina A."/>
            <person name="Faro S."/>
            <person name="Ferguson D."/>
            <person name="Fisher S."/>
            <person name="Foley C.D."/>
            <person name="Franke A."/>
            <person name="Friedrich D."/>
            <person name="Gadbois L."/>
            <person name="Gearin G."/>
            <person name="Gearin C.R."/>
            <person name="Giannoukos G."/>
            <person name="Goode T."/>
            <person name="Graham J."/>
            <person name="Grandbois E."/>
            <person name="Grewal S."/>
            <person name="Gyaltsen K."/>
            <person name="Hafez N."/>
            <person name="Hagos B."/>
            <person name="Hall J."/>
            <person name="Henson C."/>
            <person name="Hollinger A."/>
            <person name="Honan T."/>
            <person name="Huard M.D."/>
            <person name="Hughes L."/>
            <person name="Hurhula B."/>
            <person name="Husby M.E."/>
            <person name="Kamat A."/>
            <person name="Kanga B."/>
            <person name="Kashin S."/>
            <person name="Khazanovich D."/>
            <person name="Kisner P."/>
            <person name="Lance K."/>
            <person name="Lara M."/>
            <person name="Lee W."/>
            <person name="Lennon N."/>
            <person name="Letendre F."/>
            <person name="LeVine R."/>
            <person name="Lipovsky A."/>
            <person name="Liu X."/>
            <person name="Liu J."/>
            <person name="Liu S."/>
            <person name="Lokyitsang T."/>
            <person name="Lokyitsang Y."/>
            <person name="Lubonja R."/>
            <person name="Lui A."/>
            <person name="MacDonald P."/>
            <person name="Magnisalis V."/>
            <person name="Maru K."/>
            <person name="Matthews C."/>
            <person name="McCusker W."/>
            <person name="McDonough S."/>
            <person name="Mehta T."/>
            <person name="Meldrim J."/>
            <person name="Meneus L."/>
            <person name="Mihai O."/>
            <person name="Mihalev A."/>
            <person name="Mihova T."/>
            <person name="Mittelman R."/>
            <person name="Mlenga V."/>
            <person name="Montmayeur A."/>
            <person name="Mulrain L."/>
            <person name="Navidi A."/>
            <person name="Naylor J."/>
            <person name="Negash T."/>
            <person name="Nguyen T."/>
            <person name="Nguyen N."/>
            <person name="Nicol R."/>
            <person name="Norbu C."/>
            <person name="Norbu N."/>
            <person name="Novod N."/>
            <person name="O'Neill B."/>
            <person name="Osman S."/>
            <person name="Markiewicz E."/>
            <person name="Oyono O.L."/>
            <person name="Patti C."/>
            <person name="Phunkhang P."/>
            <person name="Pierre F."/>
            <person name="Priest M."/>
            <person name="Raghuraman S."/>
            <person name="Rege F."/>
            <person name="Reyes R."/>
            <person name="Rise C."/>
            <person name="Rogov P."/>
            <person name="Ross K."/>
            <person name="Ryan E."/>
            <person name="Settipalli S."/>
            <person name="Shea T."/>
            <person name="Sherpa N."/>
            <person name="Shi L."/>
            <person name="Shih D."/>
            <person name="Sparrow T."/>
            <person name="Spaulding J."/>
            <person name="Stalker J."/>
            <person name="Stange-Thomann N."/>
            <person name="Stavropoulos S."/>
            <person name="Stone C."/>
            <person name="Strader C."/>
            <person name="Tesfaye S."/>
            <person name="Thomson T."/>
            <person name="Thoulutsang Y."/>
            <person name="Thoulutsang D."/>
            <person name="Topham K."/>
            <person name="Topping I."/>
            <person name="Tsamla T."/>
            <person name="Vassiliev H."/>
            <person name="Vo A."/>
            <person name="Wangchuk T."/>
            <person name="Wangdi T."/>
            <person name="Weiand M."/>
            <person name="Wilkinson J."/>
            <person name="Wilson A."/>
            <person name="Yadav S."/>
            <person name="Young G."/>
            <person name="Yu Q."/>
            <person name="Zembek L."/>
            <person name="Zhong D."/>
            <person name="Zimmer A."/>
            <person name="Zwirko Z."/>
            <person name="Jaffe D.B."/>
            <person name="Alvarez P."/>
            <person name="Brockman W."/>
            <person name="Butler J."/>
            <person name="Chin C."/>
            <person name="Gnerre S."/>
            <person name="Grabherr M."/>
            <person name="Kleber M."/>
            <person name="Mauceli E."/>
            <person name="MacCallum I."/>
        </authorList>
    </citation>
    <scope>NUCLEOTIDE SEQUENCE [LARGE SCALE GENOMIC DNA]</scope>
    <source>
        <strain evidence="4">white501</strain>
    </source>
</reference>
<gene>
    <name evidence="3" type="primary">Dsim\GD17448</name>
    <name evidence="3" type="ORF">Dsim_GD17448</name>
</gene>
<dbReference type="Bgee" id="FBgn0189002">
    <property type="expression patterns" value="Expressed in adult organism and 2 other cell types or tissues"/>
</dbReference>